<protein>
    <submittedName>
        <fullName evidence="1">Uncharacterized protein</fullName>
    </submittedName>
</protein>
<gene>
    <name evidence="1" type="ORF">KTN4_353</name>
</gene>
<name>A0A192Y817_9CAUD</name>
<proteinExistence type="predicted"/>
<evidence type="ECO:0000313" key="2">
    <source>
        <dbReference type="Proteomes" id="UP000224336"/>
    </source>
</evidence>
<dbReference type="EMBL" id="KU521356">
    <property type="protein sequence ID" value="ANM45111.1"/>
    <property type="molecule type" value="Genomic_DNA"/>
</dbReference>
<reference evidence="1 2" key="1">
    <citation type="journal article" date="2016" name="Sci. Rep.">
        <title>A proposed integrated approach for the preclinical evaluation of phage therapy in Pseudomonas infections.</title>
        <authorList>
            <person name="Danis-Wlodarczyk K."/>
            <person name="Vandenheuvel D."/>
            <person name="Jang H.B."/>
            <person name="Briers Y."/>
            <person name="Olszak T."/>
            <person name="Arabski M."/>
            <person name="Wasik S."/>
            <person name="Drabik M."/>
            <person name="Higgins G."/>
            <person name="Tyrrell J."/>
            <person name="Harvey B.J."/>
            <person name="Noben J.P."/>
            <person name="Lavigne R."/>
            <person name="Drulis-Kawa Z."/>
        </authorList>
    </citation>
    <scope>NUCLEOTIDE SEQUENCE [LARGE SCALE GENOMIC DNA]</scope>
</reference>
<sequence length="136" mass="15747">MSNETNYLGYEWKTDITTSNLNRVVDLYTLELTWLKEDFNDTLFIKSYKVLEGLLEEPSRAIHDDTVTVQDQLDELNTVFKLVFGKDNDVELSINNDSIIVIGATDATKEKLEAEVREFAYRKSLIDERYPDIVTD</sequence>
<accession>A0A192Y817</accession>
<organism evidence="1 2">
    <name type="scientific">Pseudomonas phage KTN4</name>
    <dbReference type="NCBI Taxonomy" id="1862701"/>
    <lineage>
        <taxon>Viruses</taxon>
        <taxon>Duplodnaviria</taxon>
        <taxon>Heunggongvirae</taxon>
        <taxon>Uroviricota</taxon>
        <taxon>Caudoviricetes</taxon>
        <taxon>Chimalliviridae</taxon>
        <taxon>Phikzvirus</taxon>
        <taxon>Phikzvirus phiKZ</taxon>
    </lineage>
</organism>
<dbReference type="Proteomes" id="UP000224336">
    <property type="component" value="Segment"/>
</dbReference>
<evidence type="ECO:0000313" key="1">
    <source>
        <dbReference type="EMBL" id="ANM45111.1"/>
    </source>
</evidence>